<dbReference type="PANTHER" id="PTHR24221">
    <property type="entry name" value="ATP-BINDING CASSETTE SUB-FAMILY B"/>
    <property type="match status" value="1"/>
</dbReference>
<evidence type="ECO:0000313" key="11">
    <source>
        <dbReference type="Proteomes" id="UP000050909"/>
    </source>
</evidence>
<reference evidence="10 11" key="1">
    <citation type="journal article" date="2015" name="Genome Announc.">
        <title>Expanding the biotechnology potential of lactobacilli through comparative genomics of 213 strains and associated genera.</title>
        <authorList>
            <person name="Sun Z."/>
            <person name="Harris H.M."/>
            <person name="McCann A."/>
            <person name="Guo C."/>
            <person name="Argimon S."/>
            <person name="Zhang W."/>
            <person name="Yang X."/>
            <person name="Jeffery I.B."/>
            <person name="Cooney J.C."/>
            <person name="Kagawa T.F."/>
            <person name="Liu W."/>
            <person name="Song Y."/>
            <person name="Salvetti E."/>
            <person name="Wrobel A."/>
            <person name="Rasinkangas P."/>
            <person name="Parkhill J."/>
            <person name="Rea M.C."/>
            <person name="O'Sullivan O."/>
            <person name="Ritari J."/>
            <person name="Douillard F.P."/>
            <person name="Paul Ross R."/>
            <person name="Yang R."/>
            <person name="Briner A.E."/>
            <person name="Felis G.E."/>
            <person name="de Vos W.M."/>
            <person name="Barrangou R."/>
            <person name="Klaenhammer T.R."/>
            <person name="Caufield P.W."/>
            <person name="Cui Y."/>
            <person name="Zhang H."/>
            <person name="O'Toole P.W."/>
        </authorList>
    </citation>
    <scope>NUCLEOTIDE SEQUENCE [LARGE SCALE GENOMIC DNA]</scope>
    <source>
        <strain evidence="10 11">DSM 20534</strain>
    </source>
</reference>
<dbReference type="InterPro" id="IPR027417">
    <property type="entry name" value="P-loop_NTPase"/>
</dbReference>
<dbReference type="InterPro" id="IPR003439">
    <property type="entry name" value="ABC_transporter-like_ATP-bd"/>
</dbReference>
<keyword evidence="5 7" id="KW-1133">Transmembrane helix</keyword>
<dbReference type="RefSeq" id="WP_056946164.1">
    <property type="nucleotide sequence ID" value="NZ_AZCV01000001.1"/>
</dbReference>
<dbReference type="SUPFAM" id="SSF90123">
    <property type="entry name" value="ABC transporter transmembrane region"/>
    <property type="match status" value="1"/>
</dbReference>
<dbReference type="CDD" id="cd03228">
    <property type="entry name" value="ABCC_MRP_Like"/>
    <property type="match status" value="1"/>
</dbReference>
<dbReference type="AlphaFoldDB" id="A0A0R1H223"/>
<dbReference type="Proteomes" id="UP000050909">
    <property type="component" value="Unassembled WGS sequence"/>
</dbReference>
<dbReference type="GO" id="GO:0016887">
    <property type="term" value="F:ATP hydrolysis activity"/>
    <property type="evidence" value="ECO:0007669"/>
    <property type="project" value="InterPro"/>
</dbReference>
<dbReference type="Gene3D" id="3.40.50.300">
    <property type="entry name" value="P-loop containing nucleotide triphosphate hydrolases"/>
    <property type="match status" value="1"/>
</dbReference>
<organism evidence="10 11">
    <name type="scientific">Amylolactobacillus amylotrophicus DSM 20534</name>
    <dbReference type="NCBI Taxonomy" id="1423722"/>
    <lineage>
        <taxon>Bacteria</taxon>
        <taxon>Bacillati</taxon>
        <taxon>Bacillota</taxon>
        <taxon>Bacilli</taxon>
        <taxon>Lactobacillales</taxon>
        <taxon>Lactobacillaceae</taxon>
        <taxon>Amylolactobacillus</taxon>
    </lineage>
</organism>
<evidence type="ECO:0000256" key="4">
    <source>
        <dbReference type="ARBA" id="ARBA00022840"/>
    </source>
</evidence>
<evidence type="ECO:0000256" key="5">
    <source>
        <dbReference type="ARBA" id="ARBA00022989"/>
    </source>
</evidence>
<dbReference type="Pfam" id="PF00005">
    <property type="entry name" value="ABC_tran"/>
    <property type="match status" value="1"/>
</dbReference>
<name>A0A0R1H223_9LACO</name>
<dbReference type="GO" id="GO:0034040">
    <property type="term" value="F:ATPase-coupled lipid transmembrane transporter activity"/>
    <property type="evidence" value="ECO:0007669"/>
    <property type="project" value="TreeGrafter"/>
</dbReference>
<dbReference type="PROSITE" id="PS50893">
    <property type="entry name" value="ABC_TRANSPORTER_2"/>
    <property type="match status" value="1"/>
</dbReference>
<dbReference type="GO" id="GO:0005524">
    <property type="term" value="F:ATP binding"/>
    <property type="evidence" value="ECO:0007669"/>
    <property type="project" value="UniProtKB-KW"/>
</dbReference>
<keyword evidence="4" id="KW-0067">ATP-binding</keyword>
<evidence type="ECO:0000256" key="2">
    <source>
        <dbReference type="ARBA" id="ARBA00022692"/>
    </source>
</evidence>
<keyword evidence="11" id="KW-1185">Reference proteome</keyword>
<dbReference type="InterPro" id="IPR003593">
    <property type="entry name" value="AAA+_ATPase"/>
</dbReference>
<feature type="transmembrane region" description="Helical" evidence="7">
    <location>
        <begin position="12"/>
        <end position="33"/>
    </location>
</feature>
<evidence type="ECO:0000259" key="9">
    <source>
        <dbReference type="PROSITE" id="PS50929"/>
    </source>
</evidence>
<dbReference type="SMART" id="SM00382">
    <property type="entry name" value="AAA"/>
    <property type="match status" value="1"/>
</dbReference>
<dbReference type="InterPro" id="IPR036640">
    <property type="entry name" value="ABC1_TM_sf"/>
</dbReference>
<keyword evidence="6 7" id="KW-0472">Membrane</keyword>
<keyword evidence="2 7" id="KW-0812">Transmembrane</keyword>
<dbReference type="InterPro" id="IPR039421">
    <property type="entry name" value="Type_1_exporter"/>
</dbReference>
<dbReference type="GO" id="GO:0140359">
    <property type="term" value="F:ABC-type transporter activity"/>
    <property type="evidence" value="ECO:0007669"/>
    <property type="project" value="InterPro"/>
</dbReference>
<accession>A0A0R1H223</accession>
<comment type="subcellular location">
    <subcellularLocation>
        <location evidence="1">Cell membrane</location>
        <topology evidence="1">Multi-pass membrane protein</topology>
    </subcellularLocation>
</comment>
<evidence type="ECO:0000256" key="6">
    <source>
        <dbReference type="ARBA" id="ARBA00023136"/>
    </source>
</evidence>
<evidence type="ECO:0000256" key="1">
    <source>
        <dbReference type="ARBA" id="ARBA00004651"/>
    </source>
</evidence>
<gene>
    <name evidence="10" type="ORF">FC62_GL000185</name>
</gene>
<dbReference type="SUPFAM" id="SSF52540">
    <property type="entry name" value="P-loop containing nucleoside triphosphate hydrolases"/>
    <property type="match status" value="1"/>
</dbReference>
<proteinExistence type="predicted"/>
<dbReference type="Pfam" id="PF00664">
    <property type="entry name" value="ABC_membrane"/>
    <property type="match status" value="1"/>
</dbReference>
<comment type="caution">
    <text evidence="10">The sequence shown here is derived from an EMBL/GenBank/DDBJ whole genome shotgun (WGS) entry which is preliminary data.</text>
</comment>
<evidence type="ECO:0000313" key="10">
    <source>
        <dbReference type="EMBL" id="KRK38499.1"/>
    </source>
</evidence>
<dbReference type="EMBL" id="AZCV01000001">
    <property type="protein sequence ID" value="KRK38499.1"/>
    <property type="molecule type" value="Genomic_DNA"/>
</dbReference>
<dbReference type="InterPro" id="IPR011527">
    <property type="entry name" value="ABC1_TM_dom"/>
</dbReference>
<feature type="domain" description="ABC transporter" evidence="8">
    <location>
        <begin position="325"/>
        <end position="536"/>
    </location>
</feature>
<feature type="domain" description="ABC transmembrane type-1" evidence="9">
    <location>
        <begin position="16"/>
        <end position="292"/>
    </location>
</feature>
<dbReference type="PANTHER" id="PTHR24221:SF654">
    <property type="entry name" value="ATP-BINDING CASSETTE SUB-FAMILY B MEMBER 6"/>
    <property type="match status" value="1"/>
</dbReference>
<keyword evidence="3" id="KW-0547">Nucleotide-binding</keyword>
<dbReference type="Gene3D" id="1.20.1560.10">
    <property type="entry name" value="ABC transporter type 1, transmembrane domain"/>
    <property type="match status" value="1"/>
</dbReference>
<dbReference type="PROSITE" id="PS50929">
    <property type="entry name" value="ABC_TM1F"/>
    <property type="match status" value="1"/>
</dbReference>
<evidence type="ECO:0000256" key="3">
    <source>
        <dbReference type="ARBA" id="ARBA00022741"/>
    </source>
</evidence>
<protein>
    <submittedName>
        <fullName evidence="10">Multidrug ABC superfamily ATP binding cassette transporter, ATPase and permease protein</fullName>
    </submittedName>
</protein>
<dbReference type="GO" id="GO:0005886">
    <property type="term" value="C:plasma membrane"/>
    <property type="evidence" value="ECO:0007669"/>
    <property type="project" value="UniProtKB-SubCell"/>
</dbReference>
<feature type="transmembrane region" description="Helical" evidence="7">
    <location>
        <begin position="227"/>
        <end position="247"/>
    </location>
</feature>
<evidence type="ECO:0000256" key="7">
    <source>
        <dbReference type="SAM" id="Phobius"/>
    </source>
</evidence>
<feature type="transmembrane region" description="Helical" evidence="7">
    <location>
        <begin position="53"/>
        <end position="72"/>
    </location>
</feature>
<evidence type="ECO:0000259" key="8">
    <source>
        <dbReference type="PROSITE" id="PS50893"/>
    </source>
</evidence>
<dbReference type="PATRIC" id="fig|1423722.3.peg.189"/>
<feature type="transmembrane region" description="Helical" evidence="7">
    <location>
        <begin position="146"/>
        <end position="165"/>
    </location>
</feature>
<sequence length="537" mass="59426">MLIFKFGQKAKLVNYLFWTIIDSFQAVFVAYILGQFISAATKGSMQIFLENTVLAGGGFLIFLGVSLLQANAETSFVASANLEIKQVMFQHILREPAANTSISDNISFMTNDLKLLETNGIKTEMNMITNLFTFIFALVASVTYDIWTTIAFFIGSLVPIVISQFTQGTINKKGAEWSATNSKFTAHLKDVLTGKQSIRVYHAEKVMNSQLIKFATKLEDALRKMNLTIGVVNSFAYTVAMVTAMTIPFGVGVYRIIGGALTIASFIAVMQLSNSVTNPLMSIVTANNERQTVTEIQTKVLAAKEEFVNEEGAFTDGEPVKFDSLRLADVSIKMNDHPLFEHLDLNVQAGDKILIMAPSGFGKSTLLHILEEDLKPSSGTYYYNDQPSSAYSTGTLRQQFAWIDQTPFAFDSTVKFNMTLGLEFGNDKIKAALTDAGLSQFATDEGLNYKVGENGHNLSGGELQRLEIARARLFNRPILLADEATSSLDEKTAKQIHELFMNDDQTLIEVAHHVPEDEFRDYTQVIRLDEATAWSLA</sequence>